<dbReference type="PRINTS" id="PR01398">
    <property type="entry name" value="ISCHRISMTASE"/>
</dbReference>
<keyword evidence="1" id="KW-0378">Hydrolase</keyword>
<reference evidence="3 4" key="1">
    <citation type="journal article" date="2014" name="Int. J. Syst. Evol. Microbiol.">
        <title>Streptomyces hoynatensis sp. nov., isolated from deep marine sediment.</title>
        <authorList>
            <person name="Veyisoglu A."/>
            <person name="Sahin N."/>
        </authorList>
    </citation>
    <scope>NUCLEOTIDE SEQUENCE [LARGE SCALE GENOMIC DNA]</scope>
    <source>
        <strain evidence="3 4">KCTC 29097</strain>
    </source>
</reference>
<dbReference type="OrthoDB" id="5794853at2"/>
<name>A0A3A9YSH4_9ACTN</name>
<evidence type="ECO:0000256" key="1">
    <source>
        <dbReference type="ARBA" id="ARBA00022801"/>
    </source>
</evidence>
<evidence type="ECO:0000259" key="2">
    <source>
        <dbReference type="Pfam" id="PF00857"/>
    </source>
</evidence>
<dbReference type="Pfam" id="PF00857">
    <property type="entry name" value="Isochorismatase"/>
    <property type="match status" value="1"/>
</dbReference>
<dbReference type="RefSeq" id="WP_120682705.1">
    <property type="nucleotide sequence ID" value="NZ_RBAL01000015.1"/>
</dbReference>
<dbReference type="PANTHER" id="PTHR43540:SF3">
    <property type="entry name" value="ENTEROBACTIN SYNTHASE COMPONENT B"/>
    <property type="match status" value="1"/>
</dbReference>
<dbReference type="InterPro" id="IPR050272">
    <property type="entry name" value="Isochorismatase-like_hydrls"/>
</dbReference>
<feature type="domain" description="Isochorismatase-like" evidence="2">
    <location>
        <begin position="31"/>
        <end position="204"/>
    </location>
</feature>
<dbReference type="AlphaFoldDB" id="A0A3A9YSH4"/>
<sequence length="213" mass="22319">MALPAIAAYPLPGPGELPDNRVGWTVDPGRAALLVHDMQNHFLRPFPEGAEPLGGLLANVGRLAAACREAGVPVLYSAQPGGQTPAERGLQQDFWGPGLPADPAAAAIAAPVAPEAGDAVLTKWKYSAFVRTDLAERLAAHGRDQLLLAGVYAHIGVALTAADAWMRDLRAFLVADAVADFSAEHHREALRWAAGTCARVLTTDALLRALKGA</sequence>
<evidence type="ECO:0000313" key="4">
    <source>
        <dbReference type="Proteomes" id="UP000272474"/>
    </source>
</evidence>
<dbReference type="Proteomes" id="UP000272474">
    <property type="component" value="Unassembled WGS sequence"/>
</dbReference>
<dbReference type="Gene3D" id="3.40.50.850">
    <property type="entry name" value="Isochorismatase-like"/>
    <property type="match status" value="1"/>
</dbReference>
<keyword evidence="4" id="KW-1185">Reference proteome</keyword>
<accession>A0A3A9YSH4</accession>
<evidence type="ECO:0000313" key="3">
    <source>
        <dbReference type="EMBL" id="RKN38998.1"/>
    </source>
</evidence>
<gene>
    <name evidence="3" type="ORF">D7294_22720</name>
</gene>
<protein>
    <submittedName>
        <fullName evidence="3">Isochorismatase family protein</fullName>
    </submittedName>
</protein>
<dbReference type="SUPFAM" id="SSF52499">
    <property type="entry name" value="Isochorismatase-like hydrolases"/>
    <property type="match status" value="1"/>
</dbReference>
<dbReference type="PANTHER" id="PTHR43540">
    <property type="entry name" value="PEROXYUREIDOACRYLATE/UREIDOACRYLATE AMIDOHYDROLASE-RELATED"/>
    <property type="match status" value="1"/>
</dbReference>
<dbReference type="InterPro" id="IPR036380">
    <property type="entry name" value="Isochorismatase-like_sf"/>
</dbReference>
<proteinExistence type="predicted"/>
<dbReference type="EMBL" id="RBAL01000015">
    <property type="protein sequence ID" value="RKN38998.1"/>
    <property type="molecule type" value="Genomic_DNA"/>
</dbReference>
<comment type="caution">
    <text evidence="3">The sequence shown here is derived from an EMBL/GenBank/DDBJ whole genome shotgun (WGS) entry which is preliminary data.</text>
</comment>
<dbReference type="InterPro" id="IPR000868">
    <property type="entry name" value="Isochorismatase-like_dom"/>
</dbReference>
<dbReference type="InterPro" id="IPR016291">
    <property type="entry name" value="Isochorismatase"/>
</dbReference>
<organism evidence="3 4">
    <name type="scientific">Streptomyces hoynatensis</name>
    <dbReference type="NCBI Taxonomy" id="1141874"/>
    <lineage>
        <taxon>Bacteria</taxon>
        <taxon>Bacillati</taxon>
        <taxon>Actinomycetota</taxon>
        <taxon>Actinomycetes</taxon>
        <taxon>Kitasatosporales</taxon>
        <taxon>Streptomycetaceae</taxon>
        <taxon>Streptomyces</taxon>
    </lineage>
</organism>
<dbReference type="GO" id="GO:0008908">
    <property type="term" value="F:isochorismatase activity"/>
    <property type="evidence" value="ECO:0007669"/>
    <property type="project" value="InterPro"/>
</dbReference>